<dbReference type="eggNOG" id="COG0526">
    <property type="taxonomic scope" value="Bacteria"/>
</dbReference>
<organism evidence="7 8">
    <name type="scientific">Sphingomonas taxi</name>
    <dbReference type="NCBI Taxonomy" id="1549858"/>
    <lineage>
        <taxon>Bacteria</taxon>
        <taxon>Pseudomonadati</taxon>
        <taxon>Pseudomonadota</taxon>
        <taxon>Alphaproteobacteria</taxon>
        <taxon>Sphingomonadales</taxon>
        <taxon>Sphingomonadaceae</taxon>
        <taxon>Sphingomonas</taxon>
    </lineage>
</organism>
<dbReference type="InterPro" id="IPR050553">
    <property type="entry name" value="Thioredoxin_ResA/DsbE_sf"/>
</dbReference>
<dbReference type="InterPro" id="IPR013766">
    <property type="entry name" value="Thioredoxin_domain"/>
</dbReference>
<dbReference type="HOGENOM" id="CLU_042529_11_0_5"/>
<reference evidence="7 8" key="1">
    <citation type="submission" date="2014-09" db="EMBL/GenBank/DDBJ databases">
        <title>Using Illumina technology Improving SMRT sequencing Genome Assembly by RASTools.</title>
        <authorList>
            <person name="Zhou Y."/>
            <person name="Ma T."/>
            <person name="Liu T."/>
        </authorList>
    </citation>
    <scope>NUCLEOTIDE SEQUENCE [LARGE SCALE GENOMIC DNA]</scope>
    <source>
        <strain evidence="7 8">ATCC 55669</strain>
    </source>
</reference>
<gene>
    <name evidence="7" type="ORF">MC45_13340</name>
</gene>
<keyword evidence="8" id="KW-1185">Reference proteome</keyword>
<accession>A0A097EHY9</accession>
<feature type="region of interest" description="Disordered" evidence="4">
    <location>
        <begin position="24"/>
        <end position="51"/>
    </location>
</feature>
<evidence type="ECO:0000259" key="6">
    <source>
        <dbReference type="PROSITE" id="PS51352"/>
    </source>
</evidence>
<dbReference type="InterPro" id="IPR017937">
    <property type="entry name" value="Thioredoxin_CS"/>
</dbReference>
<evidence type="ECO:0000256" key="3">
    <source>
        <dbReference type="ARBA" id="ARBA00023284"/>
    </source>
</evidence>
<dbReference type="PANTHER" id="PTHR42852">
    <property type="entry name" value="THIOL:DISULFIDE INTERCHANGE PROTEIN DSBE"/>
    <property type="match status" value="1"/>
</dbReference>
<proteinExistence type="predicted"/>
<protein>
    <submittedName>
        <fullName evidence="7">Redoxin family protein</fullName>
    </submittedName>
</protein>
<keyword evidence="2" id="KW-0201">Cytochrome c-type biogenesis</keyword>
<keyword evidence="3" id="KW-0676">Redox-active center</keyword>
<dbReference type="EMBL" id="CP009571">
    <property type="protein sequence ID" value="AIT07188.1"/>
    <property type="molecule type" value="Genomic_DNA"/>
</dbReference>
<dbReference type="InterPro" id="IPR013740">
    <property type="entry name" value="Redoxin"/>
</dbReference>
<name>A0A097EHY9_9SPHN</name>
<dbReference type="PROSITE" id="PS51352">
    <property type="entry name" value="THIOREDOXIN_2"/>
    <property type="match status" value="1"/>
</dbReference>
<keyword evidence="5" id="KW-0732">Signal</keyword>
<dbReference type="PANTHER" id="PTHR42852:SF13">
    <property type="entry name" value="PROTEIN DIPZ"/>
    <property type="match status" value="1"/>
</dbReference>
<dbReference type="GO" id="GO:0017004">
    <property type="term" value="P:cytochrome complex assembly"/>
    <property type="evidence" value="ECO:0007669"/>
    <property type="project" value="UniProtKB-KW"/>
</dbReference>
<comment type="subcellular location">
    <subcellularLocation>
        <location evidence="1">Cell envelope</location>
    </subcellularLocation>
</comment>
<dbReference type="Proteomes" id="UP000033200">
    <property type="component" value="Chromosome"/>
</dbReference>
<dbReference type="KEGG" id="stax:MC45_13340"/>
<dbReference type="SUPFAM" id="SSF52833">
    <property type="entry name" value="Thioredoxin-like"/>
    <property type="match status" value="1"/>
</dbReference>
<dbReference type="GO" id="GO:0030313">
    <property type="term" value="C:cell envelope"/>
    <property type="evidence" value="ECO:0007669"/>
    <property type="project" value="UniProtKB-SubCell"/>
</dbReference>
<evidence type="ECO:0000256" key="2">
    <source>
        <dbReference type="ARBA" id="ARBA00022748"/>
    </source>
</evidence>
<dbReference type="InterPro" id="IPR036249">
    <property type="entry name" value="Thioredoxin-like_sf"/>
</dbReference>
<dbReference type="GO" id="GO:0015036">
    <property type="term" value="F:disulfide oxidoreductase activity"/>
    <property type="evidence" value="ECO:0007669"/>
    <property type="project" value="UniProtKB-ARBA"/>
</dbReference>
<evidence type="ECO:0000256" key="1">
    <source>
        <dbReference type="ARBA" id="ARBA00004196"/>
    </source>
</evidence>
<dbReference type="AlphaFoldDB" id="A0A097EHY9"/>
<evidence type="ECO:0000256" key="5">
    <source>
        <dbReference type="SAM" id="SignalP"/>
    </source>
</evidence>
<dbReference type="STRING" id="1549858.MC45_13340"/>
<sequence>MLLASSARVAIVCLLALTAAGCDRQSPPPEQANAQANVTGASPDEATGAAATAQIGVDRSHKGEAAPATTFKDAAGKPTTLAAFKGKPVLVNLWATWCGPCVAELPTLEALAKSGKIRVAAISQDTGAAAKVPAFLKEHGAPTLTPYLDDKMALSTGWSANLPTTILFDSAGKEVWRWNGGNDWNGTAAAKLIAEAS</sequence>
<dbReference type="Gene3D" id="3.40.30.10">
    <property type="entry name" value="Glutaredoxin"/>
    <property type="match status" value="1"/>
</dbReference>
<evidence type="ECO:0000313" key="8">
    <source>
        <dbReference type="Proteomes" id="UP000033200"/>
    </source>
</evidence>
<dbReference type="CDD" id="cd02966">
    <property type="entry name" value="TlpA_like_family"/>
    <property type="match status" value="1"/>
</dbReference>
<feature type="chain" id="PRO_5001929727" evidence="5">
    <location>
        <begin position="22"/>
        <end position="197"/>
    </location>
</feature>
<feature type="domain" description="Thioredoxin" evidence="6">
    <location>
        <begin position="60"/>
        <end position="197"/>
    </location>
</feature>
<evidence type="ECO:0000313" key="7">
    <source>
        <dbReference type="EMBL" id="AIT07188.1"/>
    </source>
</evidence>
<dbReference type="PROSITE" id="PS00194">
    <property type="entry name" value="THIOREDOXIN_1"/>
    <property type="match status" value="1"/>
</dbReference>
<dbReference type="Pfam" id="PF08534">
    <property type="entry name" value="Redoxin"/>
    <property type="match status" value="1"/>
</dbReference>
<evidence type="ECO:0000256" key="4">
    <source>
        <dbReference type="SAM" id="MobiDB-lite"/>
    </source>
</evidence>
<feature type="signal peptide" evidence="5">
    <location>
        <begin position="1"/>
        <end position="21"/>
    </location>
</feature>